<organism evidence="1 2">
    <name type="scientific">Erwinia amylovora NBRC 12687 = CFBP 1232</name>
    <dbReference type="NCBI Taxonomy" id="1219359"/>
    <lineage>
        <taxon>Bacteria</taxon>
        <taxon>Pseudomonadati</taxon>
        <taxon>Pseudomonadota</taxon>
        <taxon>Gammaproteobacteria</taxon>
        <taxon>Enterobacterales</taxon>
        <taxon>Erwiniaceae</taxon>
        <taxon>Erwinia</taxon>
    </lineage>
</organism>
<gene>
    <name evidence="1" type="ORF">BN437_2468</name>
</gene>
<sequence>MFLSVTLVILCAFIALERERSCPDHGKNAQSDNM</sequence>
<accession>A0A831A0V3</accession>
<dbReference type="EMBL" id="CAPB01000024">
    <property type="protein sequence ID" value="CCO94386.1"/>
    <property type="molecule type" value="Genomic_DNA"/>
</dbReference>
<protein>
    <submittedName>
        <fullName evidence="1">Uncharacterized protein</fullName>
    </submittedName>
</protein>
<dbReference type="AlphaFoldDB" id="A0A831A0V3"/>
<reference evidence="1 2" key="2">
    <citation type="submission" date="2013-04" db="EMBL/GenBank/DDBJ databases">
        <title>Comparative genomics of 12 strains of Erwinia amylovora identifies a pan-genome with a large conserved core and provides insights into host specificity.</title>
        <authorList>
            <person name="Mann R.A."/>
            <person name="Smits T.H.M."/>
            <person name="Buehlmann A."/>
            <person name="Blom J."/>
            <person name="Goesmann A."/>
            <person name="Frey J.E."/>
            <person name="Plummer K.M."/>
            <person name="Beer S.V."/>
            <person name="Luck J."/>
            <person name="Duffy B."/>
            <person name="Rodoni B."/>
        </authorList>
    </citation>
    <scope>NUCLEOTIDE SEQUENCE [LARGE SCALE GENOMIC DNA]</scope>
    <source>
        <strain evidence="2">CFBP 1232</strain>
    </source>
</reference>
<evidence type="ECO:0000313" key="2">
    <source>
        <dbReference type="Proteomes" id="UP000013111"/>
    </source>
</evidence>
<comment type="caution">
    <text evidence="1">The sequence shown here is derived from an EMBL/GenBank/DDBJ whole genome shotgun (WGS) entry which is preliminary data.</text>
</comment>
<reference evidence="1 2" key="1">
    <citation type="submission" date="2012-11" db="EMBL/GenBank/DDBJ databases">
        <authorList>
            <person name="Linke B."/>
        </authorList>
    </citation>
    <scope>NUCLEOTIDE SEQUENCE [LARGE SCALE GENOMIC DNA]</scope>
    <source>
        <strain evidence="2">CFBP 1232</strain>
    </source>
</reference>
<name>A0A831A0V3_ERWAM</name>
<proteinExistence type="predicted"/>
<evidence type="ECO:0000313" key="1">
    <source>
        <dbReference type="EMBL" id="CCO94386.1"/>
    </source>
</evidence>
<dbReference type="Proteomes" id="UP000013111">
    <property type="component" value="Unassembled WGS sequence"/>
</dbReference>